<accession>A0A3P6QLU2</accession>
<dbReference type="AlphaFoldDB" id="A0A3P6QLU2"/>
<sequence>MIYAIKIIDKLCDLELLYETLDFLEKRSKANNETTTLLKENMRNARRMLAKLTALDYKRMLPEQPHIETSDYTIAAQASIPPLEAPLRSLLDPWPTEVSKRTTDPTALSSTEILSAKISTLPLSDFHESEMSNTPTEASLRKDDLFESFRTKIDQNLSEDRPPTVISPYTPSDKSICKSFEDAQLIRNFQKSKGATPTSISASGSTNRAPLSVTRPTLSTSWTPTKSEIPSYSVPGLSSTSLDTAEAEHSTTSVTTSANSAENPAVRMTPVIASVTSLPGSGFDGPNQTTTPVITALTPSLGGQECKIMTIPVVSGIIAMPASHGENRMFLPLVASLAFLATKDGTEQPLPSISTPEAIELQTKPVISSLLSVNADDEQPARVLPLVTAMTPLSAPQGVSMMTTPAGSTALSLRVNAKESPMPVPVVASNTNLPIANPVQVTASSTTKPKISISSASTITRVPNVLKNANKYSKTPDPMRSHIKKGRNKITKSPSFENSKRVRRAKKIVSTFYFWHKGKLFSLLTNFCFQSTKNYCLKVQH</sequence>
<keyword evidence="3" id="KW-1185">Reference proteome</keyword>
<feature type="region of interest" description="Disordered" evidence="1">
    <location>
        <begin position="191"/>
        <end position="261"/>
    </location>
</feature>
<gene>
    <name evidence="2" type="ORF">CGOC_LOCUS207</name>
</gene>
<evidence type="ECO:0000313" key="2">
    <source>
        <dbReference type="EMBL" id="VDK43683.1"/>
    </source>
</evidence>
<feature type="region of interest" description="Disordered" evidence="1">
    <location>
        <begin position="469"/>
        <end position="498"/>
    </location>
</feature>
<feature type="compositionally biased region" description="Low complexity" evidence="1">
    <location>
        <begin position="250"/>
        <end position="261"/>
    </location>
</feature>
<dbReference type="Proteomes" id="UP000271889">
    <property type="component" value="Unassembled WGS sequence"/>
</dbReference>
<feature type="compositionally biased region" description="Basic residues" evidence="1">
    <location>
        <begin position="481"/>
        <end position="490"/>
    </location>
</feature>
<evidence type="ECO:0000256" key="1">
    <source>
        <dbReference type="SAM" id="MobiDB-lite"/>
    </source>
</evidence>
<reference evidence="2 3" key="1">
    <citation type="submission" date="2018-11" db="EMBL/GenBank/DDBJ databases">
        <authorList>
            <consortium name="Pathogen Informatics"/>
        </authorList>
    </citation>
    <scope>NUCLEOTIDE SEQUENCE [LARGE SCALE GENOMIC DNA]</scope>
</reference>
<organism evidence="2 3">
    <name type="scientific">Cylicostephanus goldi</name>
    <name type="common">Nematode worm</name>
    <dbReference type="NCBI Taxonomy" id="71465"/>
    <lineage>
        <taxon>Eukaryota</taxon>
        <taxon>Metazoa</taxon>
        <taxon>Ecdysozoa</taxon>
        <taxon>Nematoda</taxon>
        <taxon>Chromadorea</taxon>
        <taxon>Rhabditida</taxon>
        <taxon>Rhabditina</taxon>
        <taxon>Rhabditomorpha</taxon>
        <taxon>Strongyloidea</taxon>
        <taxon>Strongylidae</taxon>
        <taxon>Cylicostephanus</taxon>
    </lineage>
</organism>
<dbReference type="EMBL" id="UYRV01000262">
    <property type="protein sequence ID" value="VDK43683.1"/>
    <property type="molecule type" value="Genomic_DNA"/>
</dbReference>
<dbReference type="OrthoDB" id="5874745at2759"/>
<proteinExistence type="predicted"/>
<evidence type="ECO:0000313" key="3">
    <source>
        <dbReference type="Proteomes" id="UP000271889"/>
    </source>
</evidence>
<name>A0A3P6QLU2_CYLGO</name>
<protein>
    <submittedName>
        <fullName evidence="2">Uncharacterized protein</fullName>
    </submittedName>
</protein>
<feature type="compositionally biased region" description="Polar residues" evidence="1">
    <location>
        <begin position="191"/>
        <end position="243"/>
    </location>
</feature>